<reference evidence="1" key="1">
    <citation type="journal article" date="2018" name="Sci. Rep.">
        <title>Characterization of LE3 and LE4, the only lytic phages known to infect the spirochete Leptospira.</title>
        <authorList>
            <person name="Schiettekatte O."/>
            <person name="Vincent A.T."/>
            <person name="Malosse C."/>
            <person name="Lechat P."/>
            <person name="Chamot-Rooke J."/>
            <person name="Veyrier F.J."/>
            <person name="Picardeau M."/>
            <person name="Bourhy P."/>
        </authorList>
    </citation>
    <scope>NUCLEOTIDE SEQUENCE</scope>
    <source>
        <plasmid evidence="1">p2_L200901116</plasmid>
    </source>
</reference>
<sequence length="242" mass="27906">MMTPHSIATAKAVKLSDEALGRLYYSNEPSVDNFSLLRYKKTFESLLSNGTADEQDVAALGMVYYNLNDRNSFEKLLLEHIDRFNSIPLLITYVIGKLNKRWRSSESSEDILSYWFNHHLNAKQLPIEFVLHFDSLPFLRDLYTLKNHLLVMASISKDYVVTLTAGPLKYETPYELIPGENMTYQFTKDIGIDIANKTFTKEKKEFLEYYMGTDALNSALMHLTPKRVSSLPDRSEYFTANI</sequence>
<protein>
    <submittedName>
        <fullName evidence="1">Uncharacterized protein</fullName>
    </submittedName>
</protein>
<dbReference type="RefSeq" id="WP_002745838.1">
    <property type="nucleotide sequence ID" value="NZ_MF974398.1"/>
</dbReference>
<geneLocation type="plasmid" evidence="1">
    <name>p2_L200901116</name>
</geneLocation>
<keyword evidence="1" id="KW-0614">Plasmid</keyword>
<organism evidence="1">
    <name type="scientific">Leptospira mayottensis 200901116</name>
    <dbReference type="NCBI Taxonomy" id="1192864"/>
    <lineage>
        <taxon>Bacteria</taxon>
        <taxon>Pseudomonadati</taxon>
        <taxon>Spirochaetota</taxon>
        <taxon>Spirochaetia</taxon>
        <taxon>Leptospirales</taxon>
        <taxon>Leptospiraceae</taxon>
        <taxon>Leptospira</taxon>
    </lineage>
</organism>
<proteinExistence type="predicted"/>
<dbReference type="EMBL" id="MF974398">
    <property type="protein sequence ID" value="AVH81614.1"/>
    <property type="molecule type" value="Genomic_DNA"/>
</dbReference>
<name>M6VBV3_9LEPT</name>
<accession>M6VBV3</accession>
<evidence type="ECO:0000313" key="1">
    <source>
        <dbReference type="EMBL" id="AVH81614.1"/>
    </source>
</evidence>
<dbReference type="AlphaFoldDB" id="M6VBV3"/>